<dbReference type="EMBL" id="JAPWTK010000165">
    <property type="protein sequence ID" value="KAJ8947294.1"/>
    <property type="molecule type" value="Genomic_DNA"/>
</dbReference>
<accession>A0AAV8YAF6</accession>
<evidence type="ECO:0000313" key="3">
    <source>
        <dbReference type="Proteomes" id="UP001162162"/>
    </source>
</evidence>
<dbReference type="AlphaFoldDB" id="A0AAV8YAF6"/>
<feature type="region of interest" description="Disordered" evidence="1">
    <location>
        <begin position="49"/>
        <end position="74"/>
    </location>
</feature>
<gene>
    <name evidence="2" type="ORF">NQ318_014192</name>
</gene>
<feature type="compositionally biased region" description="Polar residues" evidence="1">
    <location>
        <begin position="1"/>
        <end position="17"/>
    </location>
</feature>
<organism evidence="2 3">
    <name type="scientific">Aromia moschata</name>
    <dbReference type="NCBI Taxonomy" id="1265417"/>
    <lineage>
        <taxon>Eukaryota</taxon>
        <taxon>Metazoa</taxon>
        <taxon>Ecdysozoa</taxon>
        <taxon>Arthropoda</taxon>
        <taxon>Hexapoda</taxon>
        <taxon>Insecta</taxon>
        <taxon>Pterygota</taxon>
        <taxon>Neoptera</taxon>
        <taxon>Endopterygota</taxon>
        <taxon>Coleoptera</taxon>
        <taxon>Polyphaga</taxon>
        <taxon>Cucujiformia</taxon>
        <taxon>Chrysomeloidea</taxon>
        <taxon>Cerambycidae</taxon>
        <taxon>Cerambycinae</taxon>
        <taxon>Callichromatini</taxon>
        <taxon>Aromia</taxon>
    </lineage>
</organism>
<evidence type="ECO:0000313" key="2">
    <source>
        <dbReference type="EMBL" id="KAJ8947294.1"/>
    </source>
</evidence>
<reference evidence="2" key="1">
    <citation type="journal article" date="2023" name="Insect Mol. Biol.">
        <title>Genome sequencing provides insights into the evolution of gene families encoding plant cell wall-degrading enzymes in longhorned beetles.</title>
        <authorList>
            <person name="Shin N.R."/>
            <person name="Okamura Y."/>
            <person name="Kirsch R."/>
            <person name="Pauchet Y."/>
        </authorList>
    </citation>
    <scope>NUCLEOTIDE SEQUENCE</scope>
    <source>
        <strain evidence="2">AMC_N1</strain>
    </source>
</reference>
<name>A0AAV8YAF6_9CUCU</name>
<evidence type="ECO:0000256" key="1">
    <source>
        <dbReference type="SAM" id="MobiDB-lite"/>
    </source>
</evidence>
<keyword evidence="3" id="KW-1185">Reference proteome</keyword>
<sequence length="74" mass="8396">MGGNRSAWTQEGTTATDNPDFDEVSIPELRVERFDWTTPKRAAVCDEFEDRSHLDEEEPANSGIPPTGRTHEEY</sequence>
<feature type="region of interest" description="Disordered" evidence="1">
    <location>
        <begin position="1"/>
        <end position="23"/>
    </location>
</feature>
<protein>
    <submittedName>
        <fullName evidence="2">Uncharacterized protein</fullName>
    </submittedName>
</protein>
<dbReference type="Proteomes" id="UP001162162">
    <property type="component" value="Unassembled WGS sequence"/>
</dbReference>
<comment type="caution">
    <text evidence="2">The sequence shown here is derived from an EMBL/GenBank/DDBJ whole genome shotgun (WGS) entry which is preliminary data.</text>
</comment>
<proteinExistence type="predicted"/>